<gene>
    <name evidence="2" type="ORF">Q2T52_09400</name>
</gene>
<keyword evidence="3" id="KW-1185">Reference proteome</keyword>
<evidence type="ECO:0000313" key="2">
    <source>
        <dbReference type="EMBL" id="MDO1582313.1"/>
    </source>
</evidence>
<sequence>MARRRDRYSAKAAAARRAIDALIRYRLELTPDNFHVALRLLDDPPPGLRENFATLPYPLQQADFARLGEQFLPQKIDRDALEPLMTALTGALGALAMISLRERRHVSVFAQNILAVQALLEKRPELSADEVGSGLDELALSSLARGEAAERLQRALSVCIEGLQAFTRALEAPSGSPSQATSPEPAAQDGAEATEQAPEVSHGLPDKAGLVSRLEALQASEKQLSGYSVLLCRLKGMDQFRGEAMQKAKDFVLNTLGNQTSRLISADEGAYWVAPQELGLVLGTTSEIELNDFSRKLKRIVDHSVAYARRDVQTLPDLRCRFGGATAYGRTSASQLLGKASLSLQRADFLDEEMPVLSAISNIKGDGRYDSLYGRRAH</sequence>
<evidence type="ECO:0000313" key="3">
    <source>
        <dbReference type="Proteomes" id="UP001169006"/>
    </source>
</evidence>
<dbReference type="RefSeq" id="WP_302076456.1">
    <property type="nucleotide sequence ID" value="NZ_JAUKWQ010000002.1"/>
</dbReference>
<evidence type="ECO:0000256" key="1">
    <source>
        <dbReference type="SAM" id="MobiDB-lite"/>
    </source>
</evidence>
<comment type="caution">
    <text evidence="2">The sequence shown here is derived from an EMBL/GenBank/DDBJ whole genome shotgun (WGS) entry which is preliminary data.</text>
</comment>
<organism evidence="2 3">
    <name type="scientific">Rhizobium oryzicola</name>
    <dbReference type="NCBI Taxonomy" id="1232668"/>
    <lineage>
        <taxon>Bacteria</taxon>
        <taxon>Pseudomonadati</taxon>
        <taxon>Pseudomonadota</taxon>
        <taxon>Alphaproteobacteria</taxon>
        <taxon>Hyphomicrobiales</taxon>
        <taxon>Rhizobiaceae</taxon>
        <taxon>Rhizobium/Agrobacterium group</taxon>
        <taxon>Rhizobium</taxon>
    </lineage>
</organism>
<reference evidence="2" key="2">
    <citation type="submission" date="2023-07" db="EMBL/GenBank/DDBJ databases">
        <authorList>
            <person name="Sun H."/>
        </authorList>
    </citation>
    <scope>NUCLEOTIDE SEQUENCE</scope>
    <source>
        <strain evidence="2">05753</strain>
    </source>
</reference>
<protein>
    <recommendedName>
        <fullName evidence="4">GGDEF domain-containing protein</fullName>
    </recommendedName>
</protein>
<accession>A0ABT8SV63</accession>
<proteinExistence type="predicted"/>
<evidence type="ECO:0008006" key="4">
    <source>
        <dbReference type="Google" id="ProtNLM"/>
    </source>
</evidence>
<dbReference type="EMBL" id="JAUKWQ010000002">
    <property type="protein sequence ID" value="MDO1582313.1"/>
    <property type="molecule type" value="Genomic_DNA"/>
</dbReference>
<reference evidence="2" key="1">
    <citation type="journal article" date="2015" name="Int. J. Syst. Evol. Microbiol.">
        <title>Rhizobium oryzicola sp. nov., potential plant-growth-promoting endophytic bacteria isolated from rice roots.</title>
        <authorList>
            <person name="Zhang X.X."/>
            <person name="Gao J.S."/>
            <person name="Cao Y.H."/>
            <person name="Sheirdil R.A."/>
            <person name="Wang X.C."/>
            <person name="Zhang L."/>
        </authorList>
    </citation>
    <scope>NUCLEOTIDE SEQUENCE</scope>
    <source>
        <strain evidence="2">05753</strain>
    </source>
</reference>
<feature type="region of interest" description="Disordered" evidence="1">
    <location>
        <begin position="171"/>
        <end position="205"/>
    </location>
</feature>
<name>A0ABT8SV63_9HYPH</name>
<dbReference type="Proteomes" id="UP001169006">
    <property type="component" value="Unassembled WGS sequence"/>
</dbReference>
<dbReference type="InterPro" id="IPR043128">
    <property type="entry name" value="Rev_trsase/Diguanyl_cyclase"/>
</dbReference>
<dbReference type="Gene3D" id="3.30.70.270">
    <property type="match status" value="1"/>
</dbReference>